<keyword evidence="2" id="KW-1185">Reference proteome</keyword>
<evidence type="ECO:0000313" key="2">
    <source>
        <dbReference type="Proteomes" id="UP001403385"/>
    </source>
</evidence>
<reference evidence="1 2" key="1">
    <citation type="submission" date="2024-04" db="EMBL/GenBank/DDBJ databases">
        <title>Novel genus in family Flammeovirgaceae.</title>
        <authorList>
            <person name="Nguyen T.H."/>
            <person name="Vuong T.Q."/>
            <person name="Le H."/>
            <person name="Kim S.-G."/>
        </authorList>
    </citation>
    <scope>NUCLEOTIDE SEQUENCE [LARGE SCALE GENOMIC DNA]</scope>
    <source>
        <strain evidence="1 2">JCM 23209</strain>
    </source>
</reference>
<dbReference type="RefSeq" id="WP_346823477.1">
    <property type="nucleotide sequence ID" value="NZ_JBDKWZ010000016.1"/>
</dbReference>
<comment type="caution">
    <text evidence="1">The sequence shown here is derived from an EMBL/GenBank/DDBJ whole genome shotgun (WGS) entry which is preliminary data.</text>
</comment>
<dbReference type="InterPro" id="IPR032315">
    <property type="entry name" value="DUF4846"/>
</dbReference>
<accession>A0AAW9SDT1</accession>
<dbReference type="Pfam" id="PF16138">
    <property type="entry name" value="DUF4846"/>
    <property type="match status" value="1"/>
</dbReference>
<proteinExistence type="predicted"/>
<protein>
    <submittedName>
        <fullName evidence="1">DUF4846 domain-containing protein</fullName>
    </submittedName>
</protein>
<sequence>MRNLIIVQLVFVFFLEACGQQTQNKSSSLDKATMESKPEIIDLVTILNPEGQLLETRINPPEGYQRAEVKDSSFARYLRQLPVKPHGSEVLYFNGKTKPNRDVYEAVVALEIGSKDLHQCADAVMRLRAEYLWQNKQYDKIHFNFTNGFRVDYSKWMQGNRIVVKGNKVSWTSKYAPSNTYRDFWKYMETIFSYAGTYSLSKELHATGIEELKAGDVFIQGGFPGHAVMVVDRAIHPQTGEKVFLLAQSYMPAQEIQVLKNPQDPDISPWYPSDFGEILYTPEWTFKKADLKRFKD</sequence>
<name>A0AAW9SDT1_9BACT</name>
<dbReference type="Proteomes" id="UP001403385">
    <property type="component" value="Unassembled WGS sequence"/>
</dbReference>
<dbReference type="EMBL" id="JBDKWZ010000016">
    <property type="protein sequence ID" value="MEN7550695.1"/>
    <property type="molecule type" value="Genomic_DNA"/>
</dbReference>
<dbReference type="AlphaFoldDB" id="A0AAW9SDT1"/>
<evidence type="ECO:0000313" key="1">
    <source>
        <dbReference type="EMBL" id="MEN7550695.1"/>
    </source>
</evidence>
<gene>
    <name evidence="1" type="ORF">AAG747_22435</name>
</gene>
<organism evidence="1 2">
    <name type="scientific">Rapidithrix thailandica</name>
    <dbReference type="NCBI Taxonomy" id="413964"/>
    <lineage>
        <taxon>Bacteria</taxon>
        <taxon>Pseudomonadati</taxon>
        <taxon>Bacteroidota</taxon>
        <taxon>Cytophagia</taxon>
        <taxon>Cytophagales</taxon>
        <taxon>Flammeovirgaceae</taxon>
        <taxon>Rapidithrix</taxon>
    </lineage>
</organism>